<proteinExistence type="predicted"/>
<gene>
    <name evidence="1" type="ORF">IFJ97_03340</name>
</gene>
<accession>A0A8J7CG50</accession>
<evidence type="ECO:0000313" key="2">
    <source>
        <dbReference type="Proteomes" id="UP000598633"/>
    </source>
</evidence>
<comment type="caution">
    <text evidence="1">The sequence shown here is derived from an EMBL/GenBank/DDBJ whole genome shotgun (WGS) entry which is preliminary data.</text>
</comment>
<name>A0A8J7CG50_9BACT</name>
<evidence type="ECO:0000313" key="1">
    <source>
        <dbReference type="EMBL" id="MBD3870379.1"/>
    </source>
</evidence>
<sequence length="67" mass="7719">MQRPEPIRCTYCEAIQVWSAEQTDRTMMGEVHTCPSCGQMTHTCDDRTGHQLEGETTMPWIEAEPLY</sequence>
<dbReference type="AlphaFoldDB" id="A0A8J7CG50"/>
<organism evidence="1 2">
    <name type="scientific">Candidatus Sulfomarinibacter kjeldsenii</name>
    <dbReference type="NCBI Taxonomy" id="2885994"/>
    <lineage>
        <taxon>Bacteria</taxon>
        <taxon>Pseudomonadati</taxon>
        <taxon>Acidobacteriota</taxon>
        <taxon>Thermoanaerobaculia</taxon>
        <taxon>Thermoanaerobaculales</taxon>
        <taxon>Candidatus Sulfomarinibacteraceae</taxon>
        <taxon>Candidatus Sulfomarinibacter</taxon>
    </lineage>
</organism>
<dbReference type="EMBL" id="JACXWA010000057">
    <property type="protein sequence ID" value="MBD3870379.1"/>
    <property type="molecule type" value="Genomic_DNA"/>
</dbReference>
<reference evidence="1 2" key="1">
    <citation type="submission" date="2020-08" db="EMBL/GenBank/DDBJ databases">
        <title>Acidobacteriota in marine sediments use diverse sulfur dissimilation pathways.</title>
        <authorList>
            <person name="Wasmund K."/>
        </authorList>
    </citation>
    <scope>NUCLEOTIDE SEQUENCE [LARGE SCALE GENOMIC DNA]</scope>
    <source>
        <strain evidence="1">MAG AM3-A</strain>
    </source>
</reference>
<dbReference type="Proteomes" id="UP000598633">
    <property type="component" value="Unassembled WGS sequence"/>
</dbReference>
<protein>
    <submittedName>
        <fullName evidence="1">Uncharacterized protein</fullName>
    </submittedName>
</protein>